<protein>
    <recommendedName>
        <fullName evidence="1">Protein kinase domain-containing protein</fullName>
    </recommendedName>
</protein>
<accession>A0AAV9NC31</accession>
<gene>
    <name evidence="2" type="ORF">LTR84_001931</name>
</gene>
<dbReference type="GO" id="GO:0005524">
    <property type="term" value="F:ATP binding"/>
    <property type="evidence" value="ECO:0007669"/>
    <property type="project" value="InterPro"/>
</dbReference>
<dbReference type="PANTHER" id="PTHR48011">
    <property type="entry name" value="CCR4-NOT TRANSCRIPTIONAL COMPLEX SUBUNIT CAF120-RELATED"/>
    <property type="match status" value="1"/>
</dbReference>
<dbReference type="InterPro" id="IPR011009">
    <property type="entry name" value="Kinase-like_dom_sf"/>
</dbReference>
<dbReference type="GeneID" id="89970147"/>
<name>A0AAV9NC31_9EURO</name>
<reference evidence="2 3" key="1">
    <citation type="submission" date="2023-08" db="EMBL/GenBank/DDBJ databases">
        <title>Black Yeasts Isolated from many extreme environments.</title>
        <authorList>
            <person name="Coleine C."/>
            <person name="Stajich J.E."/>
            <person name="Selbmann L."/>
        </authorList>
    </citation>
    <scope>NUCLEOTIDE SEQUENCE [LARGE SCALE GENOMIC DNA]</scope>
    <source>
        <strain evidence="2 3">CCFEE 5792</strain>
    </source>
</reference>
<evidence type="ECO:0000313" key="3">
    <source>
        <dbReference type="Proteomes" id="UP001358417"/>
    </source>
</evidence>
<dbReference type="PANTHER" id="PTHR48011:SF4">
    <property type="entry name" value="MITOGEN-ACTIVATED PROTEIN KINASE KINASE KINASE 19"/>
    <property type="match status" value="1"/>
</dbReference>
<feature type="domain" description="Protein kinase" evidence="1">
    <location>
        <begin position="126"/>
        <end position="405"/>
    </location>
</feature>
<dbReference type="SUPFAM" id="SSF56112">
    <property type="entry name" value="Protein kinase-like (PK-like)"/>
    <property type="match status" value="1"/>
</dbReference>
<dbReference type="InterPro" id="IPR000719">
    <property type="entry name" value="Prot_kinase_dom"/>
</dbReference>
<dbReference type="InterPro" id="IPR052751">
    <property type="entry name" value="Plant_MAPKKK"/>
</dbReference>
<sequence length="405" mass="45411">MELPAVDPDKFVMREVSGLGSDRCQIVLMYDQHRFVLDVAKQDDKEDGDVLSDYFYRSETAESDGDEDLLDRCVEDLVDLVISECKYTLYSFVDSVKKPNGEHPSLEDHLYPKTSYLQLKILDGQLKAVEMNDPSEFAGQYLPTPLSAEFTPQAMTSLTPSVDIAFIQNLYANKVLKVSEDGKVRVFKSANEANEYQLEREILVLQQISEKWKLDQPIQPRVPRFLGLVTSRGRIMGMLEEFIDGTELAQIGADKASPAQCQKWKLQIEQSVSQLHENGIVWGDVKMANIMIDKADDAWLIDFGGSWTDGWIDKDLKETIEGDLQGLSKVVAILNGDLTDPTYHRKATTVEEDAKVQQNEAINEFSCSTIEGDTIIQQSAVIHKSAYLVGGNGAEVEQNVEQISE</sequence>
<dbReference type="PROSITE" id="PS50011">
    <property type="entry name" value="PROTEIN_KINASE_DOM"/>
    <property type="match status" value="1"/>
</dbReference>
<dbReference type="AlphaFoldDB" id="A0AAV9NC31"/>
<dbReference type="Proteomes" id="UP001358417">
    <property type="component" value="Unassembled WGS sequence"/>
</dbReference>
<proteinExistence type="predicted"/>
<comment type="caution">
    <text evidence="2">The sequence shown here is derived from an EMBL/GenBank/DDBJ whole genome shotgun (WGS) entry which is preliminary data.</text>
</comment>
<organism evidence="2 3">
    <name type="scientific">Exophiala bonariae</name>
    <dbReference type="NCBI Taxonomy" id="1690606"/>
    <lineage>
        <taxon>Eukaryota</taxon>
        <taxon>Fungi</taxon>
        <taxon>Dikarya</taxon>
        <taxon>Ascomycota</taxon>
        <taxon>Pezizomycotina</taxon>
        <taxon>Eurotiomycetes</taxon>
        <taxon>Chaetothyriomycetidae</taxon>
        <taxon>Chaetothyriales</taxon>
        <taxon>Herpotrichiellaceae</taxon>
        <taxon>Exophiala</taxon>
    </lineage>
</organism>
<evidence type="ECO:0000313" key="2">
    <source>
        <dbReference type="EMBL" id="KAK5053969.1"/>
    </source>
</evidence>
<evidence type="ECO:0000259" key="1">
    <source>
        <dbReference type="PROSITE" id="PS50011"/>
    </source>
</evidence>
<dbReference type="Pfam" id="PF00069">
    <property type="entry name" value="Pkinase"/>
    <property type="match status" value="1"/>
</dbReference>
<dbReference type="GO" id="GO:0007165">
    <property type="term" value="P:signal transduction"/>
    <property type="evidence" value="ECO:0007669"/>
    <property type="project" value="TreeGrafter"/>
</dbReference>
<dbReference type="GO" id="GO:0004672">
    <property type="term" value="F:protein kinase activity"/>
    <property type="evidence" value="ECO:0007669"/>
    <property type="project" value="InterPro"/>
</dbReference>
<dbReference type="Gene3D" id="1.10.510.10">
    <property type="entry name" value="Transferase(Phosphotransferase) domain 1"/>
    <property type="match status" value="1"/>
</dbReference>
<dbReference type="EMBL" id="JAVRRD010000011">
    <property type="protein sequence ID" value="KAK5053969.1"/>
    <property type="molecule type" value="Genomic_DNA"/>
</dbReference>
<keyword evidence="3" id="KW-1185">Reference proteome</keyword>
<dbReference type="RefSeq" id="XP_064707094.1">
    <property type="nucleotide sequence ID" value="XM_064845549.1"/>
</dbReference>